<name>A0A9Q9AWL8_9PEZI</name>
<reference evidence="2" key="1">
    <citation type="submission" date="2022-06" db="EMBL/GenBank/DDBJ databases">
        <title>Complete genome sequences of two strains of the flax pathogen Septoria linicola.</title>
        <authorList>
            <person name="Lapalu N."/>
            <person name="Simon A."/>
            <person name="Demenou B."/>
            <person name="Paumier D."/>
            <person name="Guillot M.-P."/>
            <person name="Gout L."/>
            <person name="Valade R."/>
        </authorList>
    </citation>
    <scope>NUCLEOTIDE SEQUENCE</scope>
    <source>
        <strain evidence="2">SE15195</strain>
    </source>
</reference>
<keyword evidence="3" id="KW-1185">Reference proteome</keyword>
<evidence type="ECO:0000256" key="1">
    <source>
        <dbReference type="SAM" id="MobiDB-lite"/>
    </source>
</evidence>
<dbReference type="EMBL" id="CP099422">
    <property type="protein sequence ID" value="USW53292.1"/>
    <property type="molecule type" value="Genomic_DNA"/>
</dbReference>
<proteinExistence type="predicted"/>
<feature type="region of interest" description="Disordered" evidence="1">
    <location>
        <begin position="76"/>
        <end position="113"/>
    </location>
</feature>
<dbReference type="AlphaFoldDB" id="A0A9Q9AWL8"/>
<organism evidence="2 3">
    <name type="scientific">Septoria linicola</name>
    <dbReference type="NCBI Taxonomy" id="215465"/>
    <lineage>
        <taxon>Eukaryota</taxon>
        <taxon>Fungi</taxon>
        <taxon>Dikarya</taxon>
        <taxon>Ascomycota</taxon>
        <taxon>Pezizomycotina</taxon>
        <taxon>Dothideomycetes</taxon>
        <taxon>Dothideomycetidae</taxon>
        <taxon>Mycosphaerellales</taxon>
        <taxon>Mycosphaerellaceae</taxon>
        <taxon>Septoria</taxon>
    </lineage>
</organism>
<dbReference type="Proteomes" id="UP001056384">
    <property type="component" value="Chromosome 5"/>
</dbReference>
<evidence type="ECO:0000313" key="2">
    <source>
        <dbReference type="EMBL" id="USW53292.1"/>
    </source>
</evidence>
<feature type="region of interest" description="Disordered" evidence="1">
    <location>
        <begin position="248"/>
        <end position="278"/>
    </location>
</feature>
<protein>
    <submittedName>
        <fullName evidence="2">Uncharacterized protein</fullName>
    </submittedName>
</protein>
<evidence type="ECO:0000313" key="3">
    <source>
        <dbReference type="Proteomes" id="UP001056384"/>
    </source>
</evidence>
<gene>
    <name evidence="2" type="ORF">Slin15195_G066110</name>
</gene>
<accession>A0A9Q9AWL8</accession>
<sequence>MDSGNNMRNFNTPAVPYWAQTDMEAPSKLLGSEQPLYDTNHVYHYRLFMPQQSVLATVTTTRGSHDVKFDLTPADMSERQHKRRRSALTDEFAGNQPVAKRLRSQEASVSDHDSPRLVAAFTPASEHQTQHRAPNLDRLSTAISAQSVSIAEQSRGVARPHSYMQPRSLGPTPMMVTHLSAPILQHSAVSEVPLLPADILENLLTDYPCFEDPTTAQIETFLEAHGTSTTPTVSNDFRDCSAFACGEDSNTPTTDVEQKPVRKPYVLGKTTSVPENARPPLNQIITHKEIAVFAEKWMVLPDVAMRVQRNGVKAGQTATLHLTALGLATDRIQLNRTKQTVKKQHTTGGKVYQNVDSWDVQRARGLGPQDDLTTNSWNFRDFYKHRNKPSGPPPKMQWKDIPLLHFCQHVPFNNWPQGQDRGIMTRVLEFVSLHDLWSATTADWGAIIKLLPFEPGLHSLDHSKNLDQEAAEKYEEVD</sequence>